<dbReference type="Proteomes" id="UP001598019">
    <property type="component" value="Unassembled WGS sequence"/>
</dbReference>
<sequence>MNKWLSWKFEVTTCDGKRKIITRSIDLTNYSSEGDNDLADFSFEGKEFKIIETSVKNQPSFDKDIDVVDPNIAPTSITGPTEAYAGDDIILVAEGGKIVTAGSKYVWTEGSVNGKVIAGAETSTLKIKAANNTKKYFVYITGNKTDYASTEVKILTISRKADRINGPAFVCNNTTKKISLEVIGGGLGETPSGGKAEWVWRINSETGPIIERGQRISIDQPVTPTTYFVAPEGVNEVGSISHQIEVVAPTDFSKATIITSMTKICQGQNVNLELQGANLNASSKINWYETNGDHFKKIISNSLSFSFTPQKTSTYGVYVTDQCVTTPELQTIITVVENSILPDEITLDTSSKGRVVKLSINTTKAKLNNNSNWIWYISNEVTKYDDSNKPVGAQILNSGSTNINFNAIKAKTIAVKAFGECESNEQVTLSVPRKLDKYFFFTIGASSNEMGNLATKVITVGSHRVYLRTRQSLNATAIGDYKTNSFVTDGKSITNFPANSGNYYSFNGEKVNVRSSYTLGFFLNQNDVKVYLGGGIGSQSYYNGVDISSYQNGTSPTKSWAQNVNYNNSGAELEAGVSVKLKPFYMMAGASYLMGSAPSKGYISVDLNVGFAF</sequence>
<reference evidence="1 2" key="1">
    <citation type="submission" date="2024-03" db="EMBL/GenBank/DDBJ databases">
        <title>Aquirufa genome sequencing.</title>
        <authorList>
            <person name="Pitt A."/>
            <person name="Hahn M.W."/>
        </authorList>
    </citation>
    <scope>NUCLEOTIDE SEQUENCE [LARGE SCALE GENOMIC DNA]</scope>
    <source>
        <strain evidence="1 2">HETE-83D</strain>
    </source>
</reference>
<dbReference type="EMBL" id="JBBKXX010000001">
    <property type="protein sequence ID" value="MFD3407091.1"/>
    <property type="molecule type" value="Genomic_DNA"/>
</dbReference>
<gene>
    <name evidence="1" type="ORF">SKC37_00355</name>
</gene>
<comment type="caution">
    <text evidence="1">The sequence shown here is derived from an EMBL/GenBank/DDBJ whole genome shotgun (WGS) entry which is preliminary data.</text>
</comment>
<protein>
    <recommendedName>
        <fullName evidence="3">Ig-like domain-containing protein</fullName>
    </recommendedName>
</protein>
<evidence type="ECO:0000313" key="2">
    <source>
        <dbReference type="Proteomes" id="UP001598019"/>
    </source>
</evidence>
<proteinExistence type="predicted"/>
<dbReference type="RefSeq" id="WP_377979558.1">
    <property type="nucleotide sequence ID" value="NZ_JBBKXX010000001.1"/>
</dbReference>
<organism evidence="1 2">
    <name type="scientific">Aquirufa esocilacus</name>
    <dbReference type="NCBI Taxonomy" id="3096513"/>
    <lineage>
        <taxon>Bacteria</taxon>
        <taxon>Pseudomonadati</taxon>
        <taxon>Bacteroidota</taxon>
        <taxon>Cytophagia</taxon>
        <taxon>Cytophagales</taxon>
        <taxon>Flectobacillaceae</taxon>
        <taxon>Aquirufa</taxon>
    </lineage>
</organism>
<accession>A0ABW6DHY1</accession>
<evidence type="ECO:0008006" key="3">
    <source>
        <dbReference type="Google" id="ProtNLM"/>
    </source>
</evidence>
<evidence type="ECO:0000313" key="1">
    <source>
        <dbReference type="EMBL" id="MFD3407091.1"/>
    </source>
</evidence>
<keyword evidence="2" id="KW-1185">Reference proteome</keyword>
<name>A0ABW6DHY1_9BACT</name>